<dbReference type="GO" id="GO:1905515">
    <property type="term" value="P:non-motile cilium assembly"/>
    <property type="evidence" value="ECO:0007669"/>
    <property type="project" value="TreeGrafter"/>
</dbReference>
<dbReference type="GO" id="GO:0034451">
    <property type="term" value="C:centriolar satellite"/>
    <property type="evidence" value="ECO:0007669"/>
    <property type="project" value="TreeGrafter"/>
</dbReference>
<keyword evidence="3" id="KW-1185">Reference proteome</keyword>
<dbReference type="InterPro" id="IPR038929">
    <property type="entry name" value="CCDC13"/>
</dbReference>
<dbReference type="GO" id="GO:0031122">
    <property type="term" value="P:cytoplasmic microtubule organization"/>
    <property type="evidence" value="ECO:0007669"/>
    <property type="project" value="TreeGrafter"/>
</dbReference>
<protein>
    <submittedName>
        <fullName evidence="2">Putative coiled-coil domain-containing protein</fullName>
    </submittedName>
</protein>
<evidence type="ECO:0000256" key="1">
    <source>
        <dbReference type="SAM" id="Coils"/>
    </source>
</evidence>
<accession>A0A2G8L9B4</accession>
<reference evidence="2 3" key="1">
    <citation type="journal article" date="2017" name="PLoS Biol.">
        <title>The sea cucumber genome provides insights into morphological evolution and visceral regeneration.</title>
        <authorList>
            <person name="Zhang X."/>
            <person name="Sun L."/>
            <person name="Yuan J."/>
            <person name="Sun Y."/>
            <person name="Gao Y."/>
            <person name="Zhang L."/>
            <person name="Li S."/>
            <person name="Dai H."/>
            <person name="Hamel J.F."/>
            <person name="Liu C."/>
            <person name="Yu Y."/>
            <person name="Liu S."/>
            <person name="Lin W."/>
            <person name="Guo K."/>
            <person name="Jin S."/>
            <person name="Xu P."/>
            <person name="Storey K.B."/>
            <person name="Huan P."/>
            <person name="Zhang T."/>
            <person name="Zhou Y."/>
            <person name="Zhang J."/>
            <person name="Lin C."/>
            <person name="Li X."/>
            <person name="Xing L."/>
            <person name="Huo D."/>
            <person name="Sun M."/>
            <person name="Wang L."/>
            <person name="Mercier A."/>
            <person name="Li F."/>
            <person name="Yang H."/>
            <person name="Xiang J."/>
        </authorList>
    </citation>
    <scope>NUCLEOTIDE SEQUENCE [LARGE SCALE GENOMIC DNA]</scope>
    <source>
        <strain evidence="2">Shaxun</strain>
        <tissue evidence="2">Muscle</tissue>
    </source>
</reference>
<name>A0A2G8L9B4_STIJA</name>
<comment type="caution">
    <text evidence="2">The sequence shown here is derived from an EMBL/GenBank/DDBJ whole genome shotgun (WGS) entry which is preliminary data.</text>
</comment>
<dbReference type="PANTHER" id="PTHR31935:SF1">
    <property type="entry name" value="COILED-COIL DOMAIN-CONTAINING PROTEIN 13"/>
    <property type="match status" value="1"/>
</dbReference>
<evidence type="ECO:0000313" key="3">
    <source>
        <dbReference type="Proteomes" id="UP000230750"/>
    </source>
</evidence>
<gene>
    <name evidence="2" type="ORF">BSL78_06249</name>
</gene>
<dbReference type="OrthoDB" id="10258312at2759"/>
<dbReference type="PANTHER" id="PTHR31935">
    <property type="entry name" value="COILED-COIL DOMAIN-CONTAINING PROTEIN 13"/>
    <property type="match status" value="1"/>
</dbReference>
<dbReference type="Proteomes" id="UP000230750">
    <property type="component" value="Unassembled WGS sequence"/>
</dbReference>
<feature type="coiled-coil region" evidence="1">
    <location>
        <begin position="5"/>
        <end position="32"/>
    </location>
</feature>
<evidence type="ECO:0000313" key="2">
    <source>
        <dbReference type="EMBL" id="PIK56846.1"/>
    </source>
</evidence>
<organism evidence="2 3">
    <name type="scientific">Stichopus japonicus</name>
    <name type="common">Sea cucumber</name>
    <dbReference type="NCBI Taxonomy" id="307972"/>
    <lineage>
        <taxon>Eukaryota</taxon>
        <taxon>Metazoa</taxon>
        <taxon>Echinodermata</taxon>
        <taxon>Eleutherozoa</taxon>
        <taxon>Echinozoa</taxon>
        <taxon>Holothuroidea</taxon>
        <taxon>Aspidochirotacea</taxon>
        <taxon>Aspidochirotida</taxon>
        <taxon>Stichopodidae</taxon>
        <taxon>Apostichopus</taxon>
    </lineage>
</organism>
<proteinExistence type="predicted"/>
<dbReference type="EMBL" id="MRZV01000162">
    <property type="protein sequence ID" value="PIK56846.1"/>
    <property type="molecule type" value="Genomic_DNA"/>
</dbReference>
<dbReference type="AlphaFoldDB" id="A0A2G8L9B4"/>
<keyword evidence="1" id="KW-0175">Coiled coil</keyword>
<sequence length="224" mass="26068">MEEDYKRLKEKMEAAKARNKVLSNDLKSCKQQITVLTDKGKHDNELIEALMKQQGHLKTLLDEKTAGFEHTKKRQEQSTLEMQLQTQKDANIVEQLKGSLRKRRKKLDSWKRNCRNATKSIYFKVRFTYNASPTSFEVRYEYSCTIFKTDSLLQFSTEDALKAESREHHSLEQGVVSERNEASQYGVGFILKQKRQSLLREVIFDGLKSGNQRLDIAISSDIRK</sequence>
<dbReference type="STRING" id="307972.A0A2G8L9B4"/>